<gene>
    <name evidence="1" type="ORF">EZS28_048154</name>
</gene>
<feature type="non-terminal residue" evidence="1">
    <location>
        <position position="1"/>
    </location>
</feature>
<accession>A0A5J4TDX6</accession>
<name>A0A5J4TDX6_9EUKA</name>
<reference evidence="1 2" key="1">
    <citation type="submission" date="2019-03" db="EMBL/GenBank/DDBJ databases">
        <title>Single cell metagenomics reveals metabolic interactions within the superorganism composed of flagellate Streblomastix strix and complex community of Bacteroidetes bacteria on its surface.</title>
        <authorList>
            <person name="Treitli S.C."/>
            <person name="Kolisko M."/>
            <person name="Husnik F."/>
            <person name="Keeling P."/>
            <person name="Hampl V."/>
        </authorList>
    </citation>
    <scope>NUCLEOTIDE SEQUENCE [LARGE SCALE GENOMIC DNA]</scope>
    <source>
        <strain evidence="1">ST1C</strain>
    </source>
</reference>
<evidence type="ECO:0000313" key="2">
    <source>
        <dbReference type="Proteomes" id="UP000324800"/>
    </source>
</evidence>
<dbReference type="EMBL" id="SNRW01033185">
    <property type="protein sequence ID" value="KAA6356319.1"/>
    <property type="molecule type" value="Genomic_DNA"/>
</dbReference>
<organism evidence="1 2">
    <name type="scientific">Streblomastix strix</name>
    <dbReference type="NCBI Taxonomy" id="222440"/>
    <lineage>
        <taxon>Eukaryota</taxon>
        <taxon>Metamonada</taxon>
        <taxon>Preaxostyla</taxon>
        <taxon>Oxymonadida</taxon>
        <taxon>Streblomastigidae</taxon>
        <taxon>Streblomastix</taxon>
    </lineage>
</organism>
<proteinExistence type="predicted"/>
<sequence>TSTGDFAFSAESGTVWMYESEWYDSGQLVPDQVTPASDELPIINATKFIKTGGTATEILLANGDTTTIDSHLSRTYSSGTGGYIRLCVFPSGGSTRMPYIQFQVTCNTNAMQTIDLVPNYSVNGISALYGVFTAPSYVQTIYNVYYGVDQLLHTHTGTGSSAVYTA</sequence>
<comment type="caution">
    <text evidence="1">The sequence shown here is derived from an EMBL/GenBank/DDBJ whole genome shotgun (WGS) entry which is preliminary data.</text>
</comment>
<protein>
    <submittedName>
        <fullName evidence="1">Uncharacterized protein</fullName>
    </submittedName>
</protein>
<dbReference type="Proteomes" id="UP000324800">
    <property type="component" value="Unassembled WGS sequence"/>
</dbReference>
<dbReference type="AlphaFoldDB" id="A0A5J4TDX6"/>
<evidence type="ECO:0000313" key="1">
    <source>
        <dbReference type="EMBL" id="KAA6356319.1"/>
    </source>
</evidence>